<proteinExistence type="predicted"/>
<keyword evidence="2" id="KW-0472">Membrane</keyword>
<organism evidence="3">
    <name type="scientific">Tanacetum cinerariifolium</name>
    <name type="common">Dalmatian daisy</name>
    <name type="synonym">Chrysanthemum cinerariifolium</name>
    <dbReference type="NCBI Taxonomy" id="118510"/>
    <lineage>
        <taxon>Eukaryota</taxon>
        <taxon>Viridiplantae</taxon>
        <taxon>Streptophyta</taxon>
        <taxon>Embryophyta</taxon>
        <taxon>Tracheophyta</taxon>
        <taxon>Spermatophyta</taxon>
        <taxon>Magnoliopsida</taxon>
        <taxon>eudicotyledons</taxon>
        <taxon>Gunneridae</taxon>
        <taxon>Pentapetalae</taxon>
        <taxon>asterids</taxon>
        <taxon>campanulids</taxon>
        <taxon>Asterales</taxon>
        <taxon>Asteraceae</taxon>
        <taxon>Asteroideae</taxon>
        <taxon>Anthemideae</taxon>
        <taxon>Anthemidinae</taxon>
        <taxon>Tanacetum</taxon>
    </lineage>
</organism>
<feature type="transmembrane region" description="Helical" evidence="2">
    <location>
        <begin position="24"/>
        <end position="42"/>
    </location>
</feature>
<name>A0A699KF02_TANCI</name>
<gene>
    <name evidence="3" type="ORF">Tci_662659</name>
</gene>
<dbReference type="EMBL" id="BKCJ010511670">
    <property type="protein sequence ID" value="GFA90687.1"/>
    <property type="molecule type" value="Genomic_DNA"/>
</dbReference>
<keyword evidence="2" id="KW-1133">Transmembrane helix</keyword>
<feature type="compositionally biased region" description="Low complexity" evidence="1">
    <location>
        <begin position="171"/>
        <end position="181"/>
    </location>
</feature>
<accession>A0A699KF02</accession>
<feature type="region of interest" description="Disordered" evidence="1">
    <location>
        <begin position="168"/>
        <end position="218"/>
    </location>
</feature>
<dbReference type="AlphaFoldDB" id="A0A699KF02"/>
<protein>
    <submittedName>
        <fullName evidence="3">Uncharacterized protein</fullName>
    </submittedName>
</protein>
<keyword evidence="2" id="KW-0812">Transmembrane</keyword>
<feature type="compositionally biased region" description="Polar residues" evidence="1">
    <location>
        <begin position="201"/>
        <end position="218"/>
    </location>
</feature>
<evidence type="ECO:0000256" key="2">
    <source>
        <dbReference type="SAM" id="Phobius"/>
    </source>
</evidence>
<reference evidence="3" key="1">
    <citation type="journal article" date="2019" name="Sci. Rep.">
        <title>Draft genome of Tanacetum cinerariifolium, the natural source of mosquito coil.</title>
        <authorList>
            <person name="Yamashiro T."/>
            <person name="Shiraishi A."/>
            <person name="Satake H."/>
            <person name="Nakayama K."/>
        </authorList>
    </citation>
    <scope>NUCLEOTIDE SEQUENCE</scope>
</reference>
<sequence length="309" mass="33057">YAASVILISSNSSDDSVGSHGMRMILFSAIPAIIPVILVVPIEVPIVPLDPLVASEVGAVSFTLPAEVLDLVDYSSSFDSDPLEDSLLLALELPLVSPFLCFNDLEADGESERHPHRRDHHLKTPVHHHMSFPLPLFCPTQDSSTAMILIRPDEAILFGRPYCTHPNGPHSLSDTSSVHSSGYDASGQSHSGPLTRVASPRSPTTLVPSSTPVSRSIAPTISDLLPPRKRFRDSYSPEDSREEHIQIDTADAKAVADLAPVIPISSDSSAESVGSHVPRVILFGAIPAIIHVIPKVPVEVPIVPSPTLC</sequence>
<evidence type="ECO:0000313" key="3">
    <source>
        <dbReference type="EMBL" id="GFA90687.1"/>
    </source>
</evidence>
<feature type="non-terminal residue" evidence="3">
    <location>
        <position position="1"/>
    </location>
</feature>
<evidence type="ECO:0000256" key="1">
    <source>
        <dbReference type="SAM" id="MobiDB-lite"/>
    </source>
</evidence>
<comment type="caution">
    <text evidence="3">The sequence shown here is derived from an EMBL/GenBank/DDBJ whole genome shotgun (WGS) entry which is preliminary data.</text>
</comment>